<dbReference type="PANTHER" id="PTHR36435">
    <property type="entry name" value="SLR1288 PROTEIN"/>
    <property type="match status" value="1"/>
</dbReference>
<feature type="transmembrane region" description="Helical" evidence="1">
    <location>
        <begin position="146"/>
        <end position="163"/>
    </location>
</feature>
<feature type="transmembrane region" description="Helical" evidence="1">
    <location>
        <begin position="237"/>
        <end position="256"/>
    </location>
</feature>
<dbReference type="InterPro" id="IPR052710">
    <property type="entry name" value="CAAX_protease"/>
</dbReference>
<evidence type="ECO:0000256" key="1">
    <source>
        <dbReference type="SAM" id="Phobius"/>
    </source>
</evidence>
<feature type="domain" description="CAAX prenyl protease 2/Lysostaphin resistance protein A-like" evidence="2">
    <location>
        <begin position="111"/>
        <end position="207"/>
    </location>
</feature>
<keyword evidence="4" id="KW-1185">Reference proteome</keyword>
<feature type="transmembrane region" description="Helical" evidence="1">
    <location>
        <begin position="105"/>
        <end position="125"/>
    </location>
</feature>
<accession>A0ABS9J1M9</accession>
<feature type="transmembrane region" description="Helical" evidence="1">
    <location>
        <begin position="169"/>
        <end position="189"/>
    </location>
</feature>
<feature type="transmembrane region" description="Helical" evidence="1">
    <location>
        <begin position="73"/>
        <end position="90"/>
    </location>
</feature>
<evidence type="ECO:0000313" key="3">
    <source>
        <dbReference type="EMBL" id="MCF8714334.1"/>
    </source>
</evidence>
<name>A0ABS9J1M9_9FLAO</name>
<dbReference type="Pfam" id="PF02517">
    <property type="entry name" value="Rce1-like"/>
    <property type="match status" value="1"/>
</dbReference>
<dbReference type="InterPro" id="IPR003675">
    <property type="entry name" value="Rce1/LyrA-like_dom"/>
</dbReference>
<protein>
    <submittedName>
        <fullName evidence="3">CPBP family intramembrane metalloprotease</fullName>
    </submittedName>
</protein>
<gene>
    <name evidence="3" type="ORF">JM658_05775</name>
</gene>
<keyword evidence="1" id="KW-0812">Transmembrane</keyword>
<proteinExistence type="predicted"/>
<keyword evidence="3" id="KW-0482">Metalloprotease</keyword>
<sequence>MALNYLAVVLLNIDVEKLMALEIERKGELRVFIDLMWPMGIALVVLLVWVKYIHKQSIVSLTTSRDKIDWKRVFFSFSLWAIITSTLIFVDYKLNPEDYQWNFELSSFLGLLVAALILVPLQTSFEEYLFRGYLMQGVGIATKSSLAALLFTSFLFGIMHIANPEVEKIGYGIMVYYIGTGLFLGITALMDDGIELCLGFHAANNLVTALLVTSTWTALQTPSVLKDTSTPGLGWDVFVPVLVVFPILLFIFSKIYKWTDWKEKLTGKIEKPVTIQ</sequence>
<keyword evidence="1" id="KW-0472">Membrane</keyword>
<comment type="caution">
    <text evidence="3">The sequence shown here is derived from an EMBL/GenBank/DDBJ whole genome shotgun (WGS) entry which is preliminary data.</text>
</comment>
<feature type="transmembrane region" description="Helical" evidence="1">
    <location>
        <begin position="35"/>
        <end position="53"/>
    </location>
</feature>
<dbReference type="Proteomes" id="UP000829517">
    <property type="component" value="Unassembled WGS sequence"/>
</dbReference>
<keyword evidence="3" id="KW-0645">Protease</keyword>
<feature type="transmembrane region" description="Helical" evidence="1">
    <location>
        <begin position="196"/>
        <end position="217"/>
    </location>
</feature>
<dbReference type="EMBL" id="JAETXX010000002">
    <property type="protein sequence ID" value="MCF8714334.1"/>
    <property type="molecule type" value="Genomic_DNA"/>
</dbReference>
<dbReference type="GO" id="GO:0008237">
    <property type="term" value="F:metallopeptidase activity"/>
    <property type="evidence" value="ECO:0007669"/>
    <property type="project" value="UniProtKB-KW"/>
</dbReference>
<keyword evidence="3" id="KW-0378">Hydrolase</keyword>
<dbReference type="PANTHER" id="PTHR36435:SF1">
    <property type="entry name" value="CAAX AMINO TERMINAL PROTEASE FAMILY PROTEIN"/>
    <property type="match status" value="1"/>
</dbReference>
<keyword evidence="1" id="KW-1133">Transmembrane helix</keyword>
<reference evidence="3 4" key="1">
    <citation type="submission" date="2021-01" db="EMBL/GenBank/DDBJ databases">
        <title>Genome sequencing of Joostella atrarenae M1-2 (= KCTC 23194).</title>
        <authorList>
            <person name="Zakaria M.R."/>
            <person name="Lam M.Q."/>
            <person name="Chong C.S."/>
        </authorList>
    </citation>
    <scope>NUCLEOTIDE SEQUENCE [LARGE SCALE GENOMIC DNA]</scope>
    <source>
        <strain evidence="3 4">M1-2</strain>
    </source>
</reference>
<organism evidence="3 4">
    <name type="scientific">Joostella atrarenae</name>
    <dbReference type="NCBI Taxonomy" id="679257"/>
    <lineage>
        <taxon>Bacteria</taxon>
        <taxon>Pseudomonadati</taxon>
        <taxon>Bacteroidota</taxon>
        <taxon>Flavobacteriia</taxon>
        <taxon>Flavobacteriales</taxon>
        <taxon>Flavobacteriaceae</taxon>
        <taxon>Joostella</taxon>
    </lineage>
</organism>
<evidence type="ECO:0000259" key="2">
    <source>
        <dbReference type="Pfam" id="PF02517"/>
    </source>
</evidence>
<evidence type="ECO:0000313" key="4">
    <source>
        <dbReference type="Proteomes" id="UP000829517"/>
    </source>
</evidence>